<dbReference type="CDD" id="cd00051">
    <property type="entry name" value="EFh"/>
    <property type="match status" value="1"/>
</dbReference>
<dbReference type="Pfam" id="PF13499">
    <property type="entry name" value="EF-hand_7"/>
    <property type="match status" value="2"/>
</dbReference>
<evidence type="ECO:0000259" key="11">
    <source>
        <dbReference type="PROSITE" id="PS50011"/>
    </source>
</evidence>
<feature type="region of interest" description="Disordered" evidence="10">
    <location>
        <begin position="30"/>
        <end position="55"/>
    </location>
</feature>
<feature type="binding site" evidence="9">
    <location>
        <position position="138"/>
    </location>
    <ligand>
        <name>ATP</name>
        <dbReference type="ChEBI" id="CHEBI:30616"/>
    </ligand>
</feature>
<dbReference type="InterPro" id="IPR018247">
    <property type="entry name" value="EF_Hand_1_Ca_BS"/>
</dbReference>
<dbReference type="CDD" id="cd05117">
    <property type="entry name" value="STKc_CAMK"/>
    <property type="match status" value="1"/>
</dbReference>
<protein>
    <recommendedName>
        <fullName evidence="15">Calmodulin</fullName>
    </recommendedName>
</protein>
<evidence type="ECO:0000256" key="7">
    <source>
        <dbReference type="ARBA" id="ARBA00022840"/>
    </source>
</evidence>
<dbReference type="SMART" id="SM00220">
    <property type="entry name" value="S_TKc"/>
    <property type="match status" value="1"/>
</dbReference>
<proteinExistence type="inferred from homology"/>
<dbReference type="GO" id="GO:0005524">
    <property type="term" value="F:ATP binding"/>
    <property type="evidence" value="ECO:0007669"/>
    <property type="project" value="UniProtKB-UniRule"/>
</dbReference>
<comment type="cofactor">
    <cofactor evidence="1">
        <name>Mg(2+)</name>
        <dbReference type="ChEBI" id="CHEBI:18420"/>
    </cofactor>
</comment>
<dbReference type="CDD" id="cd15898">
    <property type="entry name" value="EFh_PI-PLC"/>
    <property type="match status" value="1"/>
</dbReference>
<dbReference type="InterPro" id="IPR000719">
    <property type="entry name" value="Prot_kinase_dom"/>
</dbReference>
<evidence type="ECO:0000313" key="13">
    <source>
        <dbReference type="EMBL" id="KAG7393841.1"/>
    </source>
</evidence>
<evidence type="ECO:0000313" key="14">
    <source>
        <dbReference type="Proteomes" id="UP000694044"/>
    </source>
</evidence>
<evidence type="ECO:0000256" key="10">
    <source>
        <dbReference type="SAM" id="MobiDB-lite"/>
    </source>
</evidence>
<accession>A0A8T1WKY3</accession>
<name>A0A8T1WKY3_9STRA</name>
<evidence type="ECO:0008006" key="15">
    <source>
        <dbReference type="Google" id="ProtNLM"/>
    </source>
</evidence>
<dbReference type="FunFam" id="1.10.238.10:FF:000001">
    <property type="entry name" value="Calmodulin 1"/>
    <property type="match status" value="1"/>
</dbReference>
<comment type="similarity">
    <text evidence="8">Belongs to the protein kinase superfamily. Ser/Thr protein kinase family. CDPK subfamily.</text>
</comment>
<dbReference type="GO" id="GO:0005509">
    <property type="term" value="F:calcium ion binding"/>
    <property type="evidence" value="ECO:0007669"/>
    <property type="project" value="InterPro"/>
</dbReference>
<evidence type="ECO:0000256" key="4">
    <source>
        <dbReference type="ARBA" id="ARBA00022737"/>
    </source>
</evidence>
<dbReference type="OrthoDB" id="40902at2759"/>
<evidence type="ECO:0000259" key="12">
    <source>
        <dbReference type="PROSITE" id="PS50222"/>
    </source>
</evidence>
<dbReference type="SMART" id="SM00054">
    <property type="entry name" value="EFh"/>
    <property type="match status" value="4"/>
</dbReference>
<dbReference type="Proteomes" id="UP000694044">
    <property type="component" value="Unassembled WGS sequence"/>
</dbReference>
<dbReference type="PROSITE" id="PS00018">
    <property type="entry name" value="EF_HAND_1"/>
    <property type="match status" value="4"/>
</dbReference>
<evidence type="ECO:0000256" key="8">
    <source>
        <dbReference type="ARBA" id="ARBA00024334"/>
    </source>
</evidence>
<evidence type="ECO:0000256" key="5">
    <source>
        <dbReference type="ARBA" id="ARBA00022741"/>
    </source>
</evidence>
<evidence type="ECO:0000256" key="6">
    <source>
        <dbReference type="ARBA" id="ARBA00022777"/>
    </source>
</evidence>
<keyword evidence="2" id="KW-0723">Serine/threonine-protein kinase</keyword>
<organism evidence="13 14">
    <name type="scientific">Phytophthora pseudosyringae</name>
    <dbReference type="NCBI Taxonomy" id="221518"/>
    <lineage>
        <taxon>Eukaryota</taxon>
        <taxon>Sar</taxon>
        <taxon>Stramenopiles</taxon>
        <taxon>Oomycota</taxon>
        <taxon>Peronosporomycetes</taxon>
        <taxon>Peronosporales</taxon>
        <taxon>Peronosporaceae</taxon>
        <taxon>Phytophthora</taxon>
    </lineage>
</organism>
<dbReference type="InterPro" id="IPR017441">
    <property type="entry name" value="Protein_kinase_ATP_BS"/>
</dbReference>
<feature type="domain" description="Protein kinase" evidence="11">
    <location>
        <begin position="109"/>
        <end position="369"/>
    </location>
</feature>
<comment type="caution">
    <text evidence="13">The sequence shown here is derived from an EMBL/GenBank/DDBJ whole genome shotgun (WGS) entry which is preliminary data.</text>
</comment>
<sequence length="583" mass="65135">MYCISPVLAVKGAMRMRLLTRLTRAPVRSKVAPTSAVQQQQQQQQQLPTPKPKETAYSNGTGWAGLVTTAAALGVAILMHRDAPSSDVECGASRDSGWMSSRLEQRGHYALLKELGRGGFSIVRLAVDMKTDQMVAAKIFDPKSSSMETIQAEIDILRHLGAHRNIVSLHDVLYLKDETIMLTDLVEGGELFDYIVDMGSVSEQDAAHLLHDVCQALDYVHTRGVCHRDVKPENVLLSDRSAKPNVKVADFGLSRRQRQGEQIVEKFPNGTVAYWAPEIITRQPQDFSVDMWAFGVLAYITLTGVHPFDPRGDKSDAEIVKEIAHGNYDVENKWYKSLSADAKDFLTRLLDSDPAKRMTAKQALQHSWLSGITTSAEPLDSGHTQRLQSYQRLQQLRANILAVVMGVQHAKLGKTSGADERHLTSHRTSTVNMDMFKETFALFDKDESGCIDRDELKAMLLALGQQLSSLEIDEIMRQADTDGDGKISFTEFVSMMNQRLFRRGDLTSGDLKAAFNTFDVNHDGFITSSELEHILYVLGNKHISNEEACKIIQAADKNEDGKIDYDEFCALMQQQQQQKDTKR</sequence>
<dbReference type="PROSITE" id="PS00107">
    <property type="entry name" value="PROTEIN_KINASE_ATP"/>
    <property type="match status" value="1"/>
</dbReference>
<dbReference type="PROSITE" id="PS50222">
    <property type="entry name" value="EF_HAND_2"/>
    <property type="match status" value="4"/>
</dbReference>
<keyword evidence="6" id="KW-0418">Kinase</keyword>
<keyword evidence="3" id="KW-0808">Transferase</keyword>
<keyword evidence="4" id="KW-0677">Repeat</keyword>
<feature type="domain" description="EF-hand" evidence="12">
    <location>
        <begin position="467"/>
        <end position="502"/>
    </location>
</feature>
<dbReference type="InterPro" id="IPR002048">
    <property type="entry name" value="EF_hand_dom"/>
</dbReference>
<evidence type="ECO:0000256" key="9">
    <source>
        <dbReference type="PROSITE-ProRule" id="PRU10141"/>
    </source>
</evidence>
<dbReference type="Pfam" id="PF00069">
    <property type="entry name" value="Pkinase"/>
    <property type="match status" value="1"/>
</dbReference>
<feature type="domain" description="EF-hand" evidence="12">
    <location>
        <begin position="431"/>
        <end position="466"/>
    </location>
</feature>
<dbReference type="InterPro" id="IPR050205">
    <property type="entry name" value="CDPK_Ser/Thr_kinases"/>
</dbReference>
<dbReference type="InterPro" id="IPR008271">
    <property type="entry name" value="Ser/Thr_kinase_AS"/>
</dbReference>
<dbReference type="PANTHER" id="PTHR24349">
    <property type="entry name" value="SERINE/THREONINE-PROTEIN KINASE"/>
    <property type="match status" value="1"/>
</dbReference>
<dbReference type="PROSITE" id="PS00108">
    <property type="entry name" value="PROTEIN_KINASE_ST"/>
    <property type="match status" value="1"/>
</dbReference>
<gene>
    <name evidence="13" type="ORF">PHYPSEUDO_000018</name>
</gene>
<evidence type="ECO:0000256" key="1">
    <source>
        <dbReference type="ARBA" id="ARBA00001946"/>
    </source>
</evidence>
<keyword evidence="5 9" id="KW-0547">Nucleotide-binding</keyword>
<evidence type="ECO:0000256" key="3">
    <source>
        <dbReference type="ARBA" id="ARBA00022679"/>
    </source>
</evidence>
<feature type="domain" description="EF-hand" evidence="12">
    <location>
        <begin position="506"/>
        <end position="541"/>
    </location>
</feature>
<reference evidence="13" key="1">
    <citation type="submission" date="2021-02" db="EMBL/GenBank/DDBJ databases">
        <authorList>
            <person name="Palmer J.M."/>
        </authorList>
    </citation>
    <scope>NUCLEOTIDE SEQUENCE</scope>
    <source>
        <strain evidence="13">SCRP734</strain>
    </source>
</reference>
<dbReference type="AlphaFoldDB" id="A0A8T1WKY3"/>
<dbReference type="EMBL" id="JAGDFM010000001">
    <property type="protein sequence ID" value="KAG7393841.1"/>
    <property type="molecule type" value="Genomic_DNA"/>
</dbReference>
<dbReference type="FunFam" id="1.10.510.10:FF:000571">
    <property type="entry name" value="Maternal embryonic leucine zipper kinase"/>
    <property type="match status" value="1"/>
</dbReference>
<dbReference type="FunFam" id="1.10.238.10:FF:000003">
    <property type="entry name" value="Calmodulin A"/>
    <property type="match status" value="1"/>
</dbReference>
<feature type="domain" description="EF-hand" evidence="12">
    <location>
        <begin position="543"/>
        <end position="578"/>
    </location>
</feature>
<evidence type="ECO:0000256" key="2">
    <source>
        <dbReference type="ARBA" id="ARBA00022527"/>
    </source>
</evidence>
<dbReference type="PROSITE" id="PS50011">
    <property type="entry name" value="PROTEIN_KINASE_DOM"/>
    <property type="match status" value="1"/>
</dbReference>
<keyword evidence="14" id="KW-1185">Reference proteome</keyword>
<dbReference type="GO" id="GO:0004674">
    <property type="term" value="F:protein serine/threonine kinase activity"/>
    <property type="evidence" value="ECO:0007669"/>
    <property type="project" value="UniProtKB-KW"/>
</dbReference>
<keyword evidence="7 9" id="KW-0067">ATP-binding</keyword>